<organism evidence="1">
    <name type="scientific">Aspergillus arachidicola</name>
    <dbReference type="NCBI Taxonomy" id="656916"/>
    <lineage>
        <taxon>Eukaryota</taxon>
        <taxon>Fungi</taxon>
        <taxon>Dikarya</taxon>
        <taxon>Ascomycota</taxon>
        <taxon>Pezizomycotina</taxon>
        <taxon>Eurotiomycetes</taxon>
        <taxon>Eurotiomycetidae</taxon>
        <taxon>Eurotiales</taxon>
        <taxon>Aspergillaceae</taxon>
        <taxon>Aspergillus</taxon>
        <taxon>Aspergillus subgen. Circumdati</taxon>
    </lineage>
</organism>
<gene>
    <name evidence="1" type="ORF">BDV24DRAFT_146052</name>
</gene>
<sequence>MTYLYWITSDAPLQRLSLSWPTNYSEIALSLKRLCTSPCISSPYHHPASRSYGLTES</sequence>
<name>A0A5N6XM53_9EURO</name>
<proteinExistence type="predicted"/>
<dbReference type="EMBL" id="ML737300">
    <property type="protein sequence ID" value="KAE8334327.1"/>
    <property type="molecule type" value="Genomic_DNA"/>
</dbReference>
<protein>
    <submittedName>
        <fullName evidence="1">Uncharacterized protein</fullName>
    </submittedName>
</protein>
<reference evidence="1" key="1">
    <citation type="submission" date="2019-04" db="EMBL/GenBank/DDBJ databases">
        <title>Friends and foes A comparative genomics study of 23 Aspergillus species from section Flavi.</title>
        <authorList>
            <consortium name="DOE Joint Genome Institute"/>
            <person name="Kjaerbolling I."/>
            <person name="Vesth T."/>
            <person name="Frisvad J.C."/>
            <person name="Nybo J.L."/>
            <person name="Theobald S."/>
            <person name="Kildgaard S."/>
            <person name="Isbrandt T."/>
            <person name="Kuo A."/>
            <person name="Sato A."/>
            <person name="Lyhne E.K."/>
            <person name="Kogle M.E."/>
            <person name="Wiebenga A."/>
            <person name="Kun R.S."/>
            <person name="Lubbers R.J."/>
            <person name="Makela M.R."/>
            <person name="Barry K."/>
            <person name="Chovatia M."/>
            <person name="Clum A."/>
            <person name="Daum C."/>
            <person name="Haridas S."/>
            <person name="He G."/>
            <person name="LaButti K."/>
            <person name="Lipzen A."/>
            <person name="Mondo S."/>
            <person name="Riley R."/>
            <person name="Salamov A."/>
            <person name="Simmons B.A."/>
            <person name="Magnuson J.K."/>
            <person name="Henrissat B."/>
            <person name="Mortensen U.H."/>
            <person name="Larsen T.O."/>
            <person name="Devries R.P."/>
            <person name="Grigoriev I.V."/>
            <person name="Machida M."/>
            <person name="Baker S.E."/>
            <person name="Andersen M.R."/>
        </authorList>
    </citation>
    <scope>NUCLEOTIDE SEQUENCE</scope>
    <source>
        <strain evidence="1">CBS 117612</strain>
    </source>
</reference>
<evidence type="ECO:0000313" key="1">
    <source>
        <dbReference type="EMBL" id="KAE8334327.1"/>
    </source>
</evidence>
<accession>A0A5N6XM53</accession>
<dbReference type="AlphaFoldDB" id="A0A5N6XM53"/>
<dbReference type="Proteomes" id="UP000325558">
    <property type="component" value="Unassembled WGS sequence"/>
</dbReference>